<dbReference type="EC" id="7.1.1.1" evidence="3"/>
<comment type="similarity">
    <text evidence="2">Belongs to the AlaDH/PNT family.</text>
</comment>
<evidence type="ECO:0000256" key="9">
    <source>
        <dbReference type="ARBA" id="ARBA00071353"/>
    </source>
</evidence>
<evidence type="ECO:0000256" key="8">
    <source>
        <dbReference type="ARBA" id="ARBA00048202"/>
    </source>
</evidence>
<dbReference type="RefSeq" id="WP_148072586.1">
    <property type="nucleotide sequence ID" value="NZ_CP042913.1"/>
</dbReference>
<dbReference type="GO" id="GO:0050661">
    <property type="term" value="F:NADP binding"/>
    <property type="evidence" value="ECO:0007669"/>
    <property type="project" value="TreeGrafter"/>
</dbReference>
<keyword evidence="4" id="KW-0547">Nucleotide-binding</keyword>
<comment type="function">
    <text evidence="1">The transhydrogenation between NADH and NADP is coupled to respiration and ATP hydrolysis and functions as a proton pump across the membrane.</text>
</comment>
<dbReference type="PROSITE" id="PS00837">
    <property type="entry name" value="ALADH_PNT_2"/>
    <property type="match status" value="1"/>
</dbReference>
<dbReference type="SUPFAM" id="SSF52283">
    <property type="entry name" value="Formate/glycerate dehydrogenase catalytic domain-like"/>
    <property type="match status" value="1"/>
</dbReference>
<protein>
    <recommendedName>
        <fullName evidence="9">NAD(P) transhydrogenase subunit alpha part 1</fullName>
        <ecNumber evidence="3">7.1.1.1</ecNumber>
    </recommendedName>
    <alternativeName>
        <fullName evidence="11">Nicotinamide nucleotide transhydrogenase subunit alpha 1</fullName>
    </alternativeName>
    <alternativeName>
        <fullName evidence="10">Pyridine nucleotide transhydrogenase subunit alpha 1</fullName>
    </alternativeName>
</protein>
<evidence type="ECO:0000256" key="7">
    <source>
        <dbReference type="ARBA" id="ARBA00023027"/>
    </source>
</evidence>
<evidence type="ECO:0000256" key="12">
    <source>
        <dbReference type="SAM" id="MobiDB-lite"/>
    </source>
</evidence>
<comment type="catalytic activity">
    <reaction evidence="8">
        <text>NAD(+) + NADPH + H(+)(in) = NADH + NADP(+) + H(+)(out)</text>
        <dbReference type="Rhea" id="RHEA:47992"/>
        <dbReference type="ChEBI" id="CHEBI:15378"/>
        <dbReference type="ChEBI" id="CHEBI:57540"/>
        <dbReference type="ChEBI" id="CHEBI:57783"/>
        <dbReference type="ChEBI" id="CHEBI:57945"/>
        <dbReference type="ChEBI" id="CHEBI:58349"/>
        <dbReference type="EC" id="7.1.1.1"/>
    </reaction>
</comment>
<gene>
    <name evidence="15" type="primary">pntAA</name>
    <name evidence="15" type="ORF">Pr1d_11390</name>
</gene>
<dbReference type="NCBIfam" id="NF006942">
    <property type="entry name" value="PRK09424.1"/>
    <property type="match status" value="1"/>
</dbReference>
<dbReference type="EMBL" id="CP042913">
    <property type="protein sequence ID" value="QEG33869.1"/>
    <property type="molecule type" value="Genomic_DNA"/>
</dbReference>
<dbReference type="SUPFAM" id="SSF51735">
    <property type="entry name" value="NAD(P)-binding Rossmann-fold domains"/>
    <property type="match status" value="1"/>
</dbReference>
<evidence type="ECO:0000256" key="1">
    <source>
        <dbReference type="ARBA" id="ARBA00003943"/>
    </source>
</evidence>
<sequence>MKVAVLRETCPGENRVALVPDLLPPLTKAGWQVLVEAGAGVAAGFTDSAYQAKGAEIVADRQAAFAQTDVVLQVRCLGANPEAGRADLDLIRRGQVLIGTCDPLGNPQAIQELAERGAVLFAMELIPRITRAQSMDVLSSMATIAGYKAVIQAADHLPKMFPMLMTAAGTLVASKVLVIGAGVAGLQAIASARRLGAIVQAYDVRPVVKEQIESLGAKFVELNLDTAGSEDKGGYAKELSEDQVRRQQEQLADVIADCDVCISTAAIPGRPSPLLITENAVQRMRPGSVIVDLAAERGGNCCLSQADQTVVEHGVTILGPTNLPAGVPQHASQMYAKNMVTFLLLMTKEGELEIDLKDEIIRDTLVAKDGQVQNSRLREMLGQEPLVLPPAEPPVDHLAGES</sequence>
<organism evidence="15 16">
    <name type="scientific">Bythopirellula goksoeyrii</name>
    <dbReference type="NCBI Taxonomy" id="1400387"/>
    <lineage>
        <taxon>Bacteria</taxon>
        <taxon>Pseudomonadati</taxon>
        <taxon>Planctomycetota</taxon>
        <taxon>Planctomycetia</taxon>
        <taxon>Pirellulales</taxon>
        <taxon>Lacipirellulaceae</taxon>
        <taxon>Bythopirellula</taxon>
    </lineage>
</organism>
<dbReference type="InterPro" id="IPR036291">
    <property type="entry name" value="NAD(P)-bd_dom_sf"/>
</dbReference>
<dbReference type="InterPro" id="IPR007698">
    <property type="entry name" value="AlaDH/PNT_NAD(H)-bd"/>
</dbReference>
<evidence type="ECO:0000313" key="16">
    <source>
        <dbReference type="Proteomes" id="UP000323917"/>
    </source>
</evidence>
<evidence type="ECO:0000256" key="2">
    <source>
        <dbReference type="ARBA" id="ARBA00005689"/>
    </source>
</evidence>
<proteinExistence type="inferred from homology"/>
<dbReference type="KEGG" id="bgok:Pr1d_11390"/>
<dbReference type="GO" id="GO:0006740">
    <property type="term" value="P:NADPH regeneration"/>
    <property type="evidence" value="ECO:0007669"/>
    <property type="project" value="TreeGrafter"/>
</dbReference>
<dbReference type="InterPro" id="IPR007886">
    <property type="entry name" value="AlaDH/PNT_N"/>
</dbReference>
<evidence type="ECO:0000313" key="15">
    <source>
        <dbReference type="EMBL" id="QEG33869.1"/>
    </source>
</evidence>
<dbReference type="GO" id="GO:0008750">
    <property type="term" value="F:proton-translocating NAD(P)+ transhydrogenase activity"/>
    <property type="evidence" value="ECO:0007669"/>
    <property type="project" value="UniProtKB-EC"/>
</dbReference>
<dbReference type="Proteomes" id="UP000323917">
    <property type="component" value="Chromosome"/>
</dbReference>
<evidence type="ECO:0000259" key="13">
    <source>
        <dbReference type="SMART" id="SM01002"/>
    </source>
</evidence>
<dbReference type="FunFam" id="3.40.50.720:FF:000188">
    <property type="entry name" value="NAD(P) transhydrogenase alpha subunit 1"/>
    <property type="match status" value="1"/>
</dbReference>
<feature type="domain" description="Alanine dehydrogenase/pyridine nucleotide transhydrogenase N-terminal" evidence="14">
    <location>
        <begin position="4"/>
        <end position="145"/>
    </location>
</feature>
<dbReference type="Pfam" id="PF01262">
    <property type="entry name" value="AlaDh_PNT_C"/>
    <property type="match status" value="1"/>
</dbReference>
<keyword evidence="16" id="KW-1185">Reference proteome</keyword>
<evidence type="ECO:0000256" key="11">
    <source>
        <dbReference type="ARBA" id="ARBA00084087"/>
    </source>
</evidence>
<keyword evidence="15" id="KW-0560">Oxidoreductase</keyword>
<dbReference type="PANTHER" id="PTHR10160:SF19">
    <property type="entry name" value="PROTON-TRANSLOCATING NAD(P)(+) TRANSHYDROGENASE"/>
    <property type="match status" value="1"/>
</dbReference>
<dbReference type="Gene3D" id="3.40.50.720">
    <property type="entry name" value="NAD(P)-binding Rossmann-like Domain"/>
    <property type="match status" value="2"/>
</dbReference>
<dbReference type="Pfam" id="PF05222">
    <property type="entry name" value="AlaDh_PNT_N"/>
    <property type="match status" value="1"/>
</dbReference>
<dbReference type="CDD" id="cd05304">
    <property type="entry name" value="Rubrum_tdh"/>
    <property type="match status" value="1"/>
</dbReference>
<keyword evidence="7" id="KW-0520">NAD</keyword>
<evidence type="ECO:0000259" key="14">
    <source>
        <dbReference type="SMART" id="SM01003"/>
    </source>
</evidence>
<keyword evidence="5" id="KW-0521">NADP</keyword>
<dbReference type="OrthoDB" id="9804592at2"/>
<evidence type="ECO:0000256" key="4">
    <source>
        <dbReference type="ARBA" id="ARBA00022741"/>
    </source>
</evidence>
<feature type="region of interest" description="Disordered" evidence="12">
    <location>
        <begin position="383"/>
        <end position="402"/>
    </location>
</feature>
<reference evidence="15 16" key="1">
    <citation type="submission" date="2019-08" db="EMBL/GenBank/DDBJ databases">
        <title>Deep-cultivation of Planctomycetes and their phenomic and genomic characterization uncovers novel biology.</title>
        <authorList>
            <person name="Wiegand S."/>
            <person name="Jogler M."/>
            <person name="Boedeker C."/>
            <person name="Pinto D."/>
            <person name="Vollmers J."/>
            <person name="Rivas-Marin E."/>
            <person name="Kohn T."/>
            <person name="Peeters S.H."/>
            <person name="Heuer A."/>
            <person name="Rast P."/>
            <person name="Oberbeckmann S."/>
            <person name="Bunk B."/>
            <person name="Jeske O."/>
            <person name="Meyerdierks A."/>
            <person name="Storesund J.E."/>
            <person name="Kallscheuer N."/>
            <person name="Luecker S."/>
            <person name="Lage O.M."/>
            <person name="Pohl T."/>
            <person name="Merkel B.J."/>
            <person name="Hornburger P."/>
            <person name="Mueller R.-W."/>
            <person name="Bruemmer F."/>
            <person name="Labrenz M."/>
            <person name="Spormann A.M."/>
            <person name="Op den Camp H."/>
            <person name="Overmann J."/>
            <person name="Amann R."/>
            <person name="Jetten M.S.M."/>
            <person name="Mascher T."/>
            <person name="Medema M.H."/>
            <person name="Devos D.P."/>
            <person name="Kaster A.-K."/>
            <person name="Ovreas L."/>
            <person name="Rohde M."/>
            <person name="Galperin M.Y."/>
            <person name="Jogler C."/>
        </authorList>
    </citation>
    <scope>NUCLEOTIDE SEQUENCE [LARGE SCALE GENOMIC DNA]</scope>
    <source>
        <strain evidence="15 16">Pr1d</strain>
    </source>
</reference>
<evidence type="ECO:0000256" key="6">
    <source>
        <dbReference type="ARBA" id="ARBA00022967"/>
    </source>
</evidence>
<accession>A0A5B9Q892</accession>
<keyword evidence="6" id="KW-1278">Translocase</keyword>
<dbReference type="GO" id="GO:0005886">
    <property type="term" value="C:plasma membrane"/>
    <property type="evidence" value="ECO:0007669"/>
    <property type="project" value="TreeGrafter"/>
</dbReference>
<feature type="domain" description="Alanine dehydrogenase/pyridine nucleotide transhydrogenase NAD(H)-binding" evidence="13">
    <location>
        <begin position="154"/>
        <end position="319"/>
    </location>
</feature>
<evidence type="ECO:0000256" key="3">
    <source>
        <dbReference type="ARBA" id="ARBA00012943"/>
    </source>
</evidence>
<name>A0A5B9Q892_9BACT</name>
<evidence type="ECO:0000256" key="10">
    <source>
        <dbReference type="ARBA" id="ARBA00076996"/>
    </source>
</evidence>
<dbReference type="AlphaFoldDB" id="A0A5B9Q892"/>
<dbReference type="PANTHER" id="PTHR10160">
    <property type="entry name" value="NAD(P) TRANSHYDROGENASE"/>
    <property type="match status" value="1"/>
</dbReference>
<dbReference type="SMART" id="SM01003">
    <property type="entry name" value="AlaDh_PNT_N"/>
    <property type="match status" value="1"/>
</dbReference>
<evidence type="ECO:0000256" key="5">
    <source>
        <dbReference type="ARBA" id="ARBA00022857"/>
    </source>
</evidence>
<dbReference type="InterPro" id="IPR008143">
    <property type="entry name" value="Ala_DH/PNT_CS2"/>
</dbReference>
<dbReference type="GO" id="GO:0016491">
    <property type="term" value="F:oxidoreductase activity"/>
    <property type="evidence" value="ECO:0007669"/>
    <property type="project" value="UniProtKB-KW"/>
</dbReference>
<dbReference type="SMART" id="SM01002">
    <property type="entry name" value="AlaDh_PNT_C"/>
    <property type="match status" value="1"/>
</dbReference>